<keyword evidence="1" id="KW-0472">Membrane</keyword>
<evidence type="ECO:0000256" key="1">
    <source>
        <dbReference type="SAM" id="Phobius"/>
    </source>
</evidence>
<dbReference type="GO" id="GO:0020037">
    <property type="term" value="F:heme binding"/>
    <property type="evidence" value="ECO:0007669"/>
    <property type="project" value="InterPro"/>
</dbReference>
<dbReference type="EMBL" id="MU155180">
    <property type="protein sequence ID" value="KAF9481344.1"/>
    <property type="molecule type" value="Genomic_DNA"/>
</dbReference>
<dbReference type="GO" id="GO:0005506">
    <property type="term" value="F:iron ion binding"/>
    <property type="evidence" value="ECO:0007669"/>
    <property type="project" value="InterPro"/>
</dbReference>
<evidence type="ECO:0008006" key="4">
    <source>
        <dbReference type="Google" id="ProtNLM"/>
    </source>
</evidence>
<dbReference type="Proteomes" id="UP000807469">
    <property type="component" value="Unassembled WGS sequence"/>
</dbReference>
<keyword evidence="3" id="KW-1185">Reference proteome</keyword>
<dbReference type="Gene3D" id="1.10.630.10">
    <property type="entry name" value="Cytochrome P450"/>
    <property type="match status" value="1"/>
</dbReference>
<organism evidence="2 3">
    <name type="scientific">Pholiota conissans</name>
    <dbReference type="NCBI Taxonomy" id="109636"/>
    <lineage>
        <taxon>Eukaryota</taxon>
        <taxon>Fungi</taxon>
        <taxon>Dikarya</taxon>
        <taxon>Basidiomycota</taxon>
        <taxon>Agaricomycotina</taxon>
        <taxon>Agaricomycetes</taxon>
        <taxon>Agaricomycetidae</taxon>
        <taxon>Agaricales</taxon>
        <taxon>Agaricineae</taxon>
        <taxon>Strophariaceae</taxon>
        <taxon>Pholiota</taxon>
    </lineage>
</organism>
<dbReference type="OrthoDB" id="10029320at2759"/>
<proteinExistence type="predicted"/>
<dbReference type="AlphaFoldDB" id="A0A9P6D2E4"/>
<feature type="transmembrane region" description="Helical" evidence="1">
    <location>
        <begin position="12"/>
        <end position="32"/>
    </location>
</feature>
<dbReference type="GO" id="GO:0016705">
    <property type="term" value="F:oxidoreductase activity, acting on paired donors, with incorporation or reduction of molecular oxygen"/>
    <property type="evidence" value="ECO:0007669"/>
    <property type="project" value="InterPro"/>
</dbReference>
<dbReference type="GO" id="GO:0004497">
    <property type="term" value="F:monooxygenase activity"/>
    <property type="evidence" value="ECO:0007669"/>
    <property type="project" value="InterPro"/>
</dbReference>
<dbReference type="InterPro" id="IPR036396">
    <property type="entry name" value="Cyt_P450_sf"/>
</dbReference>
<sequence length="409" mass="45747">MYSSSLQLCSSVKTMPMTLIPISFFLFFFFFWQACNHYGHILSRIQNILQAPGCSIQTLLTERAQANKRLVRALGLSNTFVSDEQDVHTTFVAHAQRLLNTTKKNGWAHFQSTARHAVRWNISKSESELNSDNLVCNPPSANIDSDTFEFDRAIRNITLYVVLQGVLQIDDVESSSYEDIDVVATSITKLWALSKKPEPIPPHLLADLNARLRRLVPDEDVFPAPLDFVVPTWETLWRVVATTVAYSHGSSKIQEAFQAFNTHPRDDTYRKIGEDGGVSVKSVVAEALRLNPPSKRIARAKAPWWCPSFFAAWVSRVVVKADVEALLCCDIWGPDVGSFRPARHDNADEKREAMALVFGHGTLRCIAASWAPMAAAVIAGVVLDEYEVLPGKDIGEREGWEGWQLKSSM</sequence>
<dbReference type="SUPFAM" id="SSF48264">
    <property type="entry name" value="Cytochrome P450"/>
    <property type="match status" value="1"/>
</dbReference>
<reference evidence="2" key="1">
    <citation type="submission" date="2020-11" db="EMBL/GenBank/DDBJ databases">
        <authorList>
            <consortium name="DOE Joint Genome Institute"/>
            <person name="Ahrendt S."/>
            <person name="Riley R."/>
            <person name="Andreopoulos W."/>
            <person name="Labutti K."/>
            <person name="Pangilinan J."/>
            <person name="Ruiz-Duenas F.J."/>
            <person name="Barrasa J.M."/>
            <person name="Sanchez-Garcia M."/>
            <person name="Camarero S."/>
            <person name="Miyauchi S."/>
            <person name="Serrano A."/>
            <person name="Linde D."/>
            <person name="Babiker R."/>
            <person name="Drula E."/>
            <person name="Ayuso-Fernandez I."/>
            <person name="Pacheco R."/>
            <person name="Padilla G."/>
            <person name="Ferreira P."/>
            <person name="Barriuso J."/>
            <person name="Kellner H."/>
            <person name="Castanera R."/>
            <person name="Alfaro M."/>
            <person name="Ramirez L."/>
            <person name="Pisabarro A.G."/>
            <person name="Kuo A."/>
            <person name="Tritt A."/>
            <person name="Lipzen A."/>
            <person name="He G."/>
            <person name="Yan M."/>
            <person name="Ng V."/>
            <person name="Cullen D."/>
            <person name="Martin F."/>
            <person name="Rosso M.-N."/>
            <person name="Henrissat B."/>
            <person name="Hibbett D."/>
            <person name="Martinez A.T."/>
            <person name="Grigoriev I.V."/>
        </authorList>
    </citation>
    <scope>NUCLEOTIDE SEQUENCE</scope>
    <source>
        <strain evidence="2">CIRM-BRFM 674</strain>
    </source>
</reference>
<keyword evidence="1" id="KW-0812">Transmembrane</keyword>
<comment type="caution">
    <text evidence="2">The sequence shown here is derived from an EMBL/GenBank/DDBJ whole genome shotgun (WGS) entry which is preliminary data.</text>
</comment>
<name>A0A9P6D2E4_9AGAR</name>
<protein>
    <recommendedName>
        <fullName evidence="4">Cytochrome P450</fullName>
    </recommendedName>
</protein>
<accession>A0A9P6D2E4</accession>
<gene>
    <name evidence="2" type="ORF">BDN70DRAFT_975195</name>
</gene>
<evidence type="ECO:0000313" key="2">
    <source>
        <dbReference type="EMBL" id="KAF9481344.1"/>
    </source>
</evidence>
<evidence type="ECO:0000313" key="3">
    <source>
        <dbReference type="Proteomes" id="UP000807469"/>
    </source>
</evidence>
<keyword evidence="1" id="KW-1133">Transmembrane helix</keyword>